<evidence type="ECO:0000313" key="2">
    <source>
        <dbReference type="EMBL" id="MXP10768.1"/>
    </source>
</evidence>
<dbReference type="InterPro" id="IPR019236">
    <property type="entry name" value="APP1_cat"/>
</dbReference>
<comment type="caution">
    <text evidence="2">The sequence shown here is derived from an EMBL/GenBank/DDBJ whole genome shotgun (WGS) entry which is preliminary data.</text>
</comment>
<dbReference type="Proteomes" id="UP000429229">
    <property type="component" value="Unassembled WGS sequence"/>
</dbReference>
<protein>
    <submittedName>
        <fullName evidence="2">DUF2183 domain-containing protein</fullName>
    </submittedName>
</protein>
<dbReference type="GO" id="GO:0008195">
    <property type="term" value="F:phosphatidate phosphatase activity"/>
    <property type="evidence" value="ECO:0007669"/>
    <property type="project" value="InterPro"/>
</dbReference>
<sequence>MVLFPSRDIRVQPYFGFRNESRLIIDARVLRGDAPDFDGTGGWRTFRTMLALYNSHEVPEHSVTLEIEAPDGNRHTHETVSDKEGFVRFEIELSPAWPLPERADWQTVTFRWRDRRGEHCVAGHVLAPGADNREGVISDIDDTIIETGVTGGIKSVLRNWRRLFATTPQGRESVSGSELFYEALGGGVDEAGDDTGDVLPASRRSFFYVSSSPWNLYPYLVAYMRSRAMPIGPLRLRDWGLNRKTFGSGSHGSHKTDAIDAILSLYPERRFALVGDDSQGDLTAYAHVLEDHPAQVSAIFIRKVGEPFSTEEAAAKKAIEDAGVPLYIGTSWDEGRDFLAASGLADSTDAKTVIDAGQEGAGQ</sequence>
<name>A0A6I4U486_9SPHN</name>
<dbReference type="RefSeq" id="WP_160617334.1">
    <property type="nucleotide sequence ID" value="NZ_WTYR01000001.1"/>
</dbReference>
<evidence type="ECO:0000259" key="1">
    <source>
        <dbReference type="Pfam" id="PF09949"/>
    </source>
</evidence>
<dbReference type="OrthoDB" id="9789875at2"/>
<gene>
    <name evidence="2" type="ORF">GRI68_11325</name>
</gene>
<proteinExistence type="predicted"/>
<dbReference type="AlphaFoldDB" id="A0A6I4U486"/>
<dbReference type="PANTHER" id="PTHR28208:SF3">
    <property type="entry name" value="PHOSPHATIDATE PHOSPHATASE APP1"/>
    <property type="match status" value="1"/>
</dbReference>
<organism evidence="2 3">
    <name type="scientific">Alteriqipengyuania halimionae</name>
    <dbReference type="NCBI Taxonomy" id="1926630"/>
    <lineage>
        <taxon>Bacteria</taxon>
        <taxon>Pseudomonadati</taxon>
        <taxon>Pseudomonadota</taxon>
        <taxon>Alphaproteobacteria</taxon>
        <taxon>Sphingomonadales</taxon>
        <taxon>Erythrobacteraceae</taxon>
        <taxon>Alteriqipengyuania</taxon>
    </lineage>
</organism>
<keyword evidence="3" id="KW-1185">Reference proteome</keyword>
<dbReference type="Pfam" id="PF09949">
    <property type="entry name" value="APP1_cat"/>
    <property type="match status" value="1"/>
</dbReference>
<reference evidence="2 3" key="1">
    <citation type="submission" date="2019-12" db="EMBL/GenBank/DDBJ databases">
        <title>Genomic-based taxomic classification of the family Erythrobacteraceae.</title>
        <authorList>
            <person name="Xu L."/>
        </authorList>
    </citation>
    <scope>NUCLEOTIDE SEQUENCE [LARGE SCALE GENOMIC DNA]</scope>
    <source>
        <strain evidence="2 3">LMG 29519</strain>
    </source>
</reference>
<dbReference type="InterPro" id="IPR052935">
    <property type="entry name" value="Mg2+_PAP"/>
</dbReference>
<dbReference type="PANTHER" id="PTHR28208">
    <property type="entry name" value="PHOSPHATIDATE PHOSPHATASE APP1"/>
    <property type="match status" value="1"/>
</dbReference>
<feature type="domain" description="Phosphatidate phosphatase APP1 catalytic" evidence="1">
    <location>
        <begin position="135"/>
        <end position="303"/>
    </location>
</feature>
<evidence type="ECO:0000313" key="3">
    <source>
        <dbReference type="Proteomes" id="UP000429229"/>
    </source>
</evidence>
<accession>A0A6I4U486</accession>
<dbReference type="EMBL" id="WTYR01000001">
    <property type="protein sequence ID" value="MXP10768.1"/>
    <property type="molecule type" value="Genomic_DNA"/>
</dbReference>